<accession>A0A0G4F4U1</accession>
<dbReference type="Pfam" id="PF26116">
    <property type="entry name" value="FAM13A"/>
    <property type="match status" value="2"/>
</dbReference>
<dbReference type="AlphaFoldDB" id="A0A0G4F4U1"/>
<dbReference type="PANTHER" id="PTHR15904">
    <property type="entry name" value="FAM13"/>
    <property type="match status" value="1"/>
</dbReference>
<feature type="region of interest" description="Disordered" evidence="1">
    <location>
        <begin position="68"/>
        <end position="171"/>
    </location>
</feature>
<reference evidence="3 4" key="1">
    <citation type="submission" date="2014-11" db="EMBL/GenBank/DDBJ databases">
        <authorList>
            <person name="Zhu J."/>
            <person name="Qi W."/>
            <person name="Song R."/>
        </authorList>
    </citation>
    <scope>NUCLEOTIDE SEQUENCE [LARGE SCALE GENOMIC DNA]</scope>
</reference>
<feature type="domain" description="FAM13A-like" evidence="2">
    <location>
        <begin position="185"/>
        <end position="236"/>
    </location>
</feature>
<proteinExistence type="predicted"/>
<name>A0A0G4F4U1_VITBC</name>
<dbReference type="PANTHER" id="PTHR15904:SF17">
    <property type="entry name" value="RHO-GAP DOMAIN-CONTAINING PROTEIN"/>
    <property type="match status" value="1"/>
</dbReference>
<feature type="compositionally biased region" description="Acidic residues" evidence="1">
    <location>
        <begin position="155"/>
        <end position="167"/>
    </location>
</feature>
<sequence length="407" mass="45614">MDVDNWYLSETVSGFANNLLTFEIVSVPKPIPRRWVEDAPIEDLADLEVEVADEKALLDEPSAGLFGAGALAADPCRPSDAPSQREKEKELGAQSDRRRSAPLPLAKALSGEETKNELAPGFSEEDGKDALEKARIRLGLGPPRMMSQPRRDATDGDAEDDMDDVPVGEEPVLCLDRPDLERWSKNDLEREKKQVKSELKKYDTAFESAYGRLPNRKEKEPMRPLYCYYRKLKAMIGNVSTSRQGYALSQRSSRDRRATPSSQQQQGGAKSGSAVSGRSEVPLSEVPSSRGDSAQDLGESGARAPRHREPARQQGVDVPAASSNNDEGERYRQRLDQLYREKTRLRHVLQKYQTKFMAENSRKIRFHKDILPIEREYKCYKQCKQEIQRLTSLLGTSGSAEAVSDVD</sequence>
<evidence type="ECO:0000313" key="3">
    <source>
        <dbReference type="EMBL" id="CEM06834.1"/>
    </source>
</evidence>
<organism evidence="3 4">
    <name type="scientific">Vitrella brassicaformis (strain CCMP3155)</name>
    <dbReference type="NCBI Taxonomy" id="1169540"/>
    <lineage>
        <taxon>Eukaryota</taxon>
        <taxon>Sar</taxon>
        <taxon>Alveolata</taxon>
        <taxon>Colpodellida</taxon>
        <taxon>Vitrellaceae</taxon>
        <taxon>Vitrella</taxon>
    </lineage>
</organism>
<keyword evidence="4" id="KW-1185">Reference proteome</keyword>
<dbReference type="Proteomes" id="UP000041254">
    <property type="component" value="Unassembled WGS sequence"/>
</dbReference>
<feature type="compositionally biased region" description="Basic and acidic residues" evidence="1">
    <location>
        <begin position="83"/>
        <end position="99"/>
    </location>
</feature>
<evidence type="ECO:0000256" key="1">
    <source>
        <dbReference type="SAM" id="MobiDB-lite"/>
    </source>
</evidence>
<evidence type="ECO:0000259" key="2">
    <source>
        <dbReference type="Pfam" id="PF26116"/>
    </source>
</evidence>
<protein>
    <recommendedName>
        <fullName evidence="2">FAM13A-like domain-containing protein</fullName>
    </recommendedName>
</protein>
<feature type="compositionally biased region" description="Low complexity" evidence="1">
    <location>
        <begin position="261"/>
        <end position="279"/>
    </location>
</feature>
<dbReference type="OrthoDB" id="2161449at2759"/>
<dbReference type="InParanoid" id="A0A0G4F4U1"/>
<dbReference type="VEuPathDB" id="CryptoDB:Vbra_8804"/>
<dbReference type="InterPro" id="IPR039102">
    <property type="entry name" value="FAM13"/>
</dbReference>
<dbReference type="EMBL" id="CDMY01000371">
    <property type="protein sequence ID" value="CEM06834.1"/>
    <property type="molecule type" value="Genomic_DNA"/>
</dbReference>
<gene>
    <name evidence="3" type="ORF">Vbra_8804</name>
</gene>
<evidence type="ECO:0000313" key="4">
    <source>
        <dbReference type="Proteomes" id="UP000041254"/>
    </source>
</evidence>
<dbReference type="STRING" id="1169540.A0A0G4F4U1"/>
<feature type="region of interest" description="Disordered" evidence="1">
    <location>
        <begin position="242"/>
        <end position="329"/>
    </location>
</feature>
<feature type="compositionally biased region" description="Polar residues" evidence="1">
    <location>
        <begin position="242"/>
        <end position="251"/>
    </location>
</feature>
<dbReference type="InterPro" id="IPR059029">
    <property type="entry name" value="FAM13A_dom"/>
</dbReference>
<feature type="domain" description="FAM13A-like" evidence="2">
    <location>
        <begin position="333"/>
        <end position="394"/>
    </location>
</feature>